<dbReference type="InterPro" id="IPR015917">
    <property type="entry name" value="Pept_C14A"/>
</dbReference>
<dbReference type="SUPFAM" id="SSF52129">
    <property type="entry name" value="Caspase-like"/>
    <property type="match status" value="1"/>
</dbReference>
<comment type="caution">
    <text evidence="4">The sequence shown here is derived from an EMBL/GenBank/DDBJ whole genome shotgun (WGS) entry which is preliminary data.</text>
</comment>
<dbReference type="GO" id="GO:0004197">
    <property type="term" value="F:cysteine-type endopeptidase activity"/>
    <property type="evidence" value="ECO:0007669"/>
    <property type="project" value="InterPro"/>
</dbReference>
<dbReference type="Proteomes" id="UP000327044">
    <property type="component" value="Unassembled WGS sequence"/>
</dbReference>
<feature type="region of interest" description="Disordered" evidence="2">
    <location>
        <begin position="282"/>
        <end position="320"/>
    </location>
</feature>
<sequence length="320" mass="37089">MFESDGKVVRQKEEKYEIPKHLFHPDDVEEITVPPSTELIPDEYEHRDNSKGLVLIFYSKRDVDNEQVIRREFRDQGYNVSDSNVFGLQSRSAVLEALDQVAKGDHKEKSCLIIFFLGMAEEEGKLELDEDPDSSIELRDVWTKFTSNNCPSLRNKPKIFIFQACRKPTAYAFDSKAMTPQGAYSLPSEADILIVYKVTGYHSRAQFIRSLCNKIDKFGQKDDIIGLVTRTHDHKYIRPLIISTMTRKFYVSSSANRGHYHDLHNNQDETIIQLRNWHNEIKRNNEEKRSAPSSKETSQADLPGSKRKKIPKAEKRPPWR</sequence>
<dbReference type="OrthoDB" id="6097640at2759"/>
<dbReference type="AlphaFoldDB" id="A0A5N4A3W2"/>
<dbReference type="PANTHER" id="PTHR10454">
    <property type="entry name" value="CASPASE"/>
    <property type="match status" value="1"/>
</dbReference>
<reference evidence="4 5" key="1">
    <citation type="journal article" date="2018" name="Elife">
        <title>Firefly genomes illuminate parallel origins of bioluminescence in beetles.</title>
        <authorList>
            <person name="Fallon T.R."/>
            <person name="Lower S.E."/>
            <person name="Chang C.H."/>
            <person name="Bessho-Uehara M."/>
            <person name="Martin G.J."/>
            <person name="Bewick A.J."/>
            <person name="Behringer M."/>
            <person name="Debat H.J."/>
            <person name="Wong I."/>
            <person name="Day J.C."/>
            <person name="Suvorov A."/>
            <person name="Silva C.J."/>
            <person name="Stanger-Hall K.F."/>
            <person name="Hall D.W."/>
            <person name="Schmitz R.J."/>
            <person name="Nelson D.R."/>
            <person name="Lewis S.M."/>
            <person name="Shigenobu S."/>
            <person name="Bybee S.M."/>
            <person name="Larracuente A.M."/>
            <person name="Oba Y."/>
            <person name="Weng J.K."/>
        </authorList>
    </citation>
    <scope>NUCLEOTIDE SEQUENCE [LARGE SCALE GENOMIC DNA]</scope>
    <source>
        <strain evidence="4">1611_PpyrPB1</strain>
        <tissue evidence="4">Whole body</tissue>
    </source>
</reference>
<dbReference type="GO" id="GO:0043525">
    <property type="term" value="P:positive regulation of neuron apoptotic process"/>
    <property type="evidence" value="ECO:0007669"/>
    <property type="project" value="TreeGrafter"/>
</dbReference>
<dbReference type="EMBL" id="VVIM01000010">
    <property type="protein sequence ID" value="KAB0791991.1"/>
    <property type="molecule type" value="Genomic_DNA"/>
</dbReference>
<dbReference type="GO" id="GO:0006508">
    <property type="term" value="P:proteolysis"/>
    <property type="evidence" value="ECO:0007669"/>
    <property type="project" value="InterPro"/>
</dbReference>
<evidence type="ECO:0000259" key="3">
    <source>
        <dbReference type="PROSITE" id="PS50208"/>
    </source>
</evidence>
<proteinExistence type="inferred from homology"/>
<dbReference type="PROSITE" id="PS50208">
    <property type="entry name" value="CASPASE_P20"/>
    <property type="match status" value="1"/>
</dbReference>
<gene>
    <name evidence="4" type="ORF">PPYR_13952</name>
</gene>
<dbReference type="InterPro" id="IPR002398">
    <property type="entry name" value="Pept_C14"/>
</dbReference>
<evidence type="ECO:0000256" key="1">
    <source>
        <dbReference type="ARBA" id="ARBA00010134"/>
    </source>
</evidence>
<evidence type="ECO:0000313" key="5">
    <source>
        <dbReference type="Proteomes" id="UP000327044"/>
    </source>
</evidence>
<dbReference type="InParanoid" id="A0A5N4A3W2"/>
<dbReference type="InterPro" id="IPR029030">
    <property type="entry name" value="Caspase-like_dom_sf"/>
</dbReference>
<dbReference type="PANTHER" id="PTHR10454:SF232">
    <property type="entry name" value="AT03047P-RELATED"/>
    <property type="match status" value="1"/>
</dbReference>
<dbReference type="Pfam" id="PF00656">
    <property type="entry name" value="Peptidase_C14"/>
    <property type="match status" value="1"/>
</dbReference>
<dbReference type="GO" id="GO:0006915">
    <property type="term" value="P:apoptotic process"/>
    <property type="evidence" value="ECO:0007669"/>
    <property type="project" value="TreeGrafter"/>
</dbReference>
<dbReference type="InterPro" id="IPR011600">
    <property type="entry name" value="Pept_C14_caspase"/>
</dbReference>
<dbReference type="SMART" id="SM00115">
    <property type="entry name" value="CASc"/>
    <property type="match status" value="1"/>
</dbReference>
<evidence type="ECO:0000256" key="2">
    <source>
        <dbReference type="SAM" id="MobiDB-lite"/>
    </source>
</evidence>
<protein>
    <recommendedName>
        <fullName evidence="3">Caspase family p20 domain-containing protein</fullName>
    </recommendedName>
</protein>
<dbReference type="InterPro" id="IPR001309">
    <property type="entry name" value="Pept_C14_p20"/>
</dbReference>
<evidence type="ECO:0000313" key="4">
    <source>
        <dbReference type="EMBL" id="KAB0791991.1"/>
    </source>
</evidence>
<organism evidence="4 5">
    <name type="scientific">Photinus pyralis</name>
    <name type="common">Common eastern firefly</name>
    <name type="synonym">Lampyris pyralis</name>
    <dbReference type="NCBI Taxonomy" id="7054"/>
    <lineage>
        <taxon>Eukaryota</taxon>
        <taxon>Metazoa</taxon>
        <taxon>Ecdysozoa</taxon>
        <taxon>Arthropoda</taxon>
        <taxon>Hexapoda</taxon>
        <taxon>Insecta</taxon>
        <taxon>Pterygota</taxon>
        <taxon>Neoptera</taxon>
        <taxon>Endopterygota</taxon>
        <taxon>Coleoptera</taxon>
        <taxon>Polyphaga</taxon>
        <taxon>Elateriformia</taxon>
        <taxon>Elateroidea</taxon>
        <taxon>Lampyridae</taxon>
        <taxon>Lampyrinae</taxon>
        <taxon>Photinus</taxon>
    </lineage>
</organism>
<feature type="compositionally biased region" description="Basic and acidic residues" evidence="2">
    <location>
        <begin position="311"/>
        <end position="320"/>
    </location>
</feature>
<name>A0A5N4A3W2_PHOPY</name>
<dbReference type="Gene3D" id="3.40.50.1460">
    <property type="match status" value="1"/>
</dbReference>
<keyword evidence="5" id="KW-1185">Reference proteome</keyword>
<feature type="compositionally biased region" description="Polar residues" evidence="2">
    <location>
        <begin position="291"/>
        <end position="300"/>
    </location>
</feature>
<comment type="similarity">
    <text evidence="1">Belongs to the peptidase C14A family.</text>
</comment>
<feature type="domain" description="Caspase family p20" evidence="3">
    <location>
        <begin position="69"/>
        <end position="169"/>
    </location>
</feature>
<accession>A0A5N4A3W2</accession>
<dbReference type="GO" id="GO:0005737">
    <property type="term" value="C:cytoplasm"/>
    <property type="evidence" value="ECO:0007669"/>
    <property type="project" value="TreeGrafter"/>
</dbReference>